<dbReference type="InterPro" id="IPR052043">
    <property type="entry name" value="PolySaccharide_Degr_Enz"/>
</dbReference>
<dbReference type="EC" id="3.2.1.172" evidence="3"/>
<keyword evidence="1 3" id="KW-0378">Hydrolase</keyword>
<dbReference type="InterPro" id="IPR012341">
    <property type="entry name" value="6hp_glycosidase-like_sf"/>
</dbReference>
<proteinExistence type="predicted"/>
<dbReference type="SUPFAM" id="SSF48208">
    <property type="entry name" value="Six-hairpin glycosidases"/>
    <property type="match status" value="1"/>
</dbReference>
<dbReference type="InterPro" id="IPR008928">
    <property type="entry name" value="6-hairpin_glycosidase_sf"/>
</dbReference>
<dbReference type="GO" id="GO:0102211">
    <property type="term" value="F:unsaturated rhamnogalacturonyl hydrolase activity"/>
    <property type="evidence" value="ECO:0007669"/>
    <property type="project" value="UniProtKB-EC"/>
</dbReference>
<sequence length="558" mass="60204" precursor="true">MLGARKFGLLLIYVLLSSCGLMSSSFANDTASQWRPVATPYGVAADREPLLSLRSPQFHDLTSPAKRILVVAHPSLSAGYFEQAATAGFAATLQQRSCAIWLVSAPDGLADEKTSALPNPIDAKAYSGESIATQYLWRSIGLLAPDVVVAVKPGDEVRWDLQPEETSFAGALRSRSVAGIGAVAAIECNVPPGVALVDLIDSALKQSVPAVQESAKEELLRRQKRTPLQVADQLSRHYGKALDSVNYQQALALIGRLQRADLTGDPAELATIERMAEPYLNGTKPALPANASGGVFAGHLLFAELATRTDKPGYIDLVRAVADRGFDANGEMLDAMPTHSEMSDAIFMGTPILVAAGRLTNDTRYDQMAIRHLRFMLRLNLRHDGLHRHSPLDPGATAWGRGNGFPALGLALSLSSIKQDGPIRDEMLAAYRAHLAAMIKHQDSTGMWHQVVDRPESYPEFTVTCMTTMAIARGLRRGWLDSATYAPVVQLAWPAIQSRIGSDGELIDVCTGTGKQKSLHAYYDRTAIRGRDARGGAMAMLATTEIGLAEREGKLKVD</sequence>
<dbReference type="PANTHER" id="PTHR33886">
    <property type="entry name" value="UNSATURATED RHAMNOGALACTURONAN HYDROLASE (EUROFUNG)"/>
    <property type="match status" value="1"/>
</dbReference>
<accession>A0A518J0M4</accession>
<keyword evidence="3" id="KW-0326">Glycosidase</keyword>
<dbReference type="Proteomes" id="UP000316770">
    <property type="component" value="Chromosome"/>
</dbReference>
<keyword evidence="4" id="KW-1185">Reference proteome</keyword>
<dbReference type="Pfam" id="PF07470">
    <property type="entry name" value="Glyco_hydro_88"/>
    <property type="match status" value="1"/>
</dbReference>
<dbReference type="AlphaFoldDB" id="A0A518J0M4"/>
<reference evidence="3 4" key="1">
    <citation type="submission" date="2019-02" db="EMBL/GenBank/DDBJ databases">
        <title>Deep-cultivation of Planctomycetes and their phenomic and genomic characterization uncovers novel biology.</title>
        <authorList>
            <person name="Wiegand S."/>
            <person name="Jogler M."/>
            <person name="Boedeker C."/>
            <person name="Pinto D."/>
            <person name="Vollmers J."/>
            <person name="Rivas-Marin E."/>
            <person name="Kohn T."/>
            <person name="Peeters S.H."/>
            <person name="Heuer A."/>
            <person name="Rast P."/>
            <person name="Oberbeckmann S."/>
            <person name="Bunk B."/>
            <person name="Jeske O."/>
            <person name="Meyerdierks A."/>
            <person name="Storesund J.E."/>
            <person name="Kallscheuer N."/>
            <person name="Luecker S."/>
            <person name="Lage O.M."/>
            <person name="Pohl T."/>
            <person name="Merkel B.J."/>
            <person name="Hornburger P."/>
            <person name="Mueller R.-W."/>
            <person name="Bruemmer F."/>
            <person name="Labrenz M."/>
            <person name="Spormann A.M."/>
            <person name="Op den Camp H."/>
            <person name="Overmann J."/>
            <person name="Amann R."/>
            <person name="Jetten M.S.M."/>
            <person name="Mascher T."/>
            <person name="Medema M.H."/>
            <person name="Devos D.P."/>
            <person name="Kaster A.-K."/>
            <person name="Ovreas L."/>
            <person name="Rohde M."/>
            <person name="Galperin M.Y."/>
            <person name="Jogler C."/>
        </authorList>
    </citation>
    <scope>NUCLEOTIDE SEQUENCE [LARGE SCALE GENOMIC DNA]</scope>
    <source>
        <strain evidence="3 4">Mal33</strain>
    </source>
</reference>
<dbReference type="PANTHER" id="PTHR33886:SF8">
    <property type="entry name" value="UNSATURATED RHAMNOGALACTURONAN HYDROLASE (EUROFUNG)"/>
    <property type="match status" value="1"/>
</dbReference>
<evidence type="ECO:0000313" key="4">
    <source>
        <dbReference type="Proteomes" id="UP000316770"/>
    </source>
</evidence>
<dbReference type="Gene3D" id="1.50.10.10">
    <property type="match status" value="1"/>
</dbReference>
<evidence type="ECO:0000256" key="1">
    <source>
        <dbReference type="ARBA" id="ARBA00022801"/>
    </source>
</evidence>
<dbReference type="InterPro" id="IPR010905">
    <property type="entry name" value="Glyco_hydro_88"/>
</dbReference>
<organism evidence="3 4">
    <name type="scientific">Rosistilla oblonga</name>
    <dbReference type="NCBI Taxonomy" id="2527990"/>
    <lineage>
        <taxon>Bacteria</taxon>
        <taxon>Pseudomonadati</taxon>
        <taxon>Planctomycetota</taxon>
        <taxon>Planctomycetia</taxon>
        <taxon>Pirellulales</taxon>
        <taxon>Pirellulaceae</taxon>
        <taxon>Rosistilla</taxon>
    </lineage>
</organism>
<evidence type="ECO:0000313" key="3">
    <source>
        <dbReference type="EMBL" id="QDV58884.1"/>
    </source>
</evidence>
<dbReference type="RefSeq" id="WP_145289693.1">
    <property type="nucleotide sequence ID" value="NZ_CP036318.1"/>
</dbReference>
<dbReference type="EMBL" id="CP036318">
    <property type="protein sequence ID" value="QDV58884.1"/>
    <property type="molecule type" value="Genomic_DNA"/>
</dbReference>
<feature type="signal peptide" evidence="2">
    <location>
        <begin position="1"/>
        <end position="27"/>
    </location>
</feature>
<keyword evidence="2" id="KW-0732">Signal</keyword>
<name>A0A518J0M4_9BACT</name>
<dbReference type="GO" id="GO:0005975">
    <property type="term" value="P:carbohydrate metabolic process"/>
    <property type="evidence" value="ECO:0007669"/>
    <property type="project" value="InterPro"/>
</dbReference>
<gene>
    <name evidence="3" type="primary">yteR</name>
    <name evidence="3" type="ORF">Mal33_49090</name>
</gene>
<dbReference type="PROSITE" id="PS51257">
    <property type="entry name" value="PROKAR_LIPOPROTEIN"/>
    <property type="match status" value="1"/>
</dbReference>
<feature type="chain" id="PRO_5022214149" evidence="2">
    <location>
        <begin position="28"/>
        <end position="558"/>
    </location>
</feature>
<protein>
    <submittedName>
        <fullName evidence="3">Unsaturated rhamnogalacturonyl hydrolase YteR</fullName>
        <ecNumber evidence="3">3.2.1.172</ecNumber>
    </submittedName>
</protein>
<evidence type="ECO:0000256" key="2">
    <source>
        <dbReference type="SAM" id="SignalP"/>
    </source>
</evidence>